<dbReference type="InterPro" id="IPR005956">
    <property type="entry name" value="4OHPhenylPyrv_dOase"/>
</dbReference>
<dbReference type="EMBL" id="BAAAQD010000047">
    <property type="protein sequence ID" value="GAA1571892.1"/>
    <property type="molecule type" value="Genomic_DNA"/>
</dbReference>
<dbReference type="PANTHER" id="PTHR11959">
    <property type="entry name" value="4-HYDROXYPHENYLPYRUVATE DIOXYGENASE"/>
    <property type="match status" value="1"/>
</dbReference>
<dbReference type="CDD" id="cd07250">
    <property type="entry name" value="HPPD_C_like"/>
    <property type="match status" value="1"/>
</dbReference>
<protein>
    <submittedName>
        <fullName evidence="7">4-hydroxyphenylpyruvate dioxygenase</fullName>
    </submittedName>
</protein>
<feature type="domain" description="VOC" evidence="6">
    <location>
        <begin position="145"/>
        <end position="295"/>
    </location>
</feature>
<keyword evidence="4" id="KW-0677">Repeat</keyword>
<dbReference type="InterPro" id="IPR041735">
    <property type="entry name" value="4OHPhenylPyrv_dOase_C"/>
</dbReference>
<name>A0ABN2D7D2_9ACTN</name>
<dbReference type="GO" id="GO:0051213">
    <property type="term" value="F:dioxygenase activity"/>
    <property type="evidence" value="ECO:0007669"/>
    <property type="project" value="UniProtKB-KW"/>
</dbReference>
<accession>A0ABN2D7D2</accession>
<evidence type="ECO:0000256" key="5">
    <source>
        <dbReference type="ARBA" id="ARBA00023004"/>
    </source>
</evidence>
<organism evidence="7 8">
    <name type="scientific">Dactylosporangium maewongense</name>
    <dbReference type="NCBI Taxonomy" id="634393"/>
    <lineage>
        <taxon>Bacteria</taxon>
        <taxon>Bacillati</taxon>
        <taxon>Actinomycetota</taxon>
        <taxon>Actinomycetes</taxon>
        <taxon>Micromonosporales</taxon>
        <taxon>Micromonosporaceae</taxon>
        <taxon>Dactylosporangium</taxon>
    </lineage>
</organism>
<comment type="cofactor">
    <cofactor evidence="1">
        <name>Fe cation</name>
        <dbReference type="ChEBI" id="CHEBI:24875"/>
    </cofactor>
</comment>
<evidence type="ECO:0000256" key="4">
    <source>
        <dbReference type="ARBA" id="ARBA00022737"/>
    </source>
</evidence>
<dbReference type="Gene3D" id="3.10.180.10">
    <property type="entry name" value="2,3-Dihydroxybiphenyl 1,2-Dioxygenase, domain 1"/>
    <property type="match status" value="2"/>
</dbReference>
<evidence type="ECO:0000256" key="2">
    <source>
        <dbReference type="ARBA" id="ARBA00005877"/>
    </source>
</evidence>
<dbReference type="NCBIfam" id="TIGR01263">
    <property type="entry name" value="4HPPD"/>
    <property type="match status" value="1"/>
</dbReference>
<keyword evidence="3" id="KW-0479">Metal-binding</keyword>
<dbReference type="RefSeq" id="WP_344514535.1">
    <property type="nucleotide sequence ID" value="NZ_BAAAQD010000047.1"/>
</dbReference>
<reference evidence="7 8" key="1">
    <citation type="journal article" date="2019" name="Int. J. Syst. Evol. Microbiol.">
        <title>The Global Catalogue of Microorganisms (GCM) 10K type strain sequencing project: providing services to taxonomists for standard genome sequencing and annotation.</title>
        <authorList>
            <consortium name="The Broad Institute Genomics Platform"/>
            <consortium name="The Broad Institute Genome Sequencing Center for Infectious Disease"/>
            <person name="Wu L."/>
            <person name="Ma J."/>
        </authorList>
    </citation>
    <scope>NUCLEOTIDE SEQUENCE [LARGE SCALE GENOMIC DNA]</scope>
    <source>
        <strain evidence="7 8">JCM 15933</strain>
    </source>
</reference>
<keyword evidence="5" id="KW-0408">Iron</keyword>
<dbReference type="SUPFAM" id="SSF54593">
    <property type="entry name" value="Glyoxalase/Bleomycin resistance protein/Dihydroxybiphenyl dioxygenase"/>
    <property type="match status" value="1"/>
</dbReference>
<keyword evidence="7" id="KW-0223">Dioxygenase</keyword>
<dbReference type="InterPro" id="IPR029068">
    <property type="entry name" value="Glyas_Bleomycin-R_OHBP_Dase"/>
</dbReference>
<evidence type="ECO:0000313" key="8">
    <source>
        <dbReference type="Proteomes" id="UP001501470"/>
    </source>
</evidence>
<comment type="similarity">
    <text evidence="2">Belongs to the 4HPPD family.</text>
</comment>
<dbReference type="PIRSF" id="PIRSF009283">
    <property type="entry name" value="HPP_dOase"/>
    <property type="match status" value="1"/>
</dbReference>
<keyword evidence="7" id="KW-0560">Oxidoreductase</keyword>
<comment type="caution">
    <text evidence="7">The sequence shown here is derived from an EMBL/GenBank/DDBJ whole genome shotgun (WGS) entry which is preliminary data.</text>
</comment>
<gene>
    <name evidence="7" type="primary">hppD_3</name>
    <name evidence="7" type="ORF">GCM10009827_112370</name>
</gene>
<dbReference type="InterPro" id="IPR037523">
    <property type="entry name" value="VOC_core"/>
</dbReference>
<evidence type="ECO:0000313" key="7">
    <source>
        <dbReference type="EMBL" id="GAA1571892.1"/>
    </source>
</evidence>
<dbReference type="Pfam" id="PF13669">
    <property type="entry name" value="Glyoxalase_4"/>
    <property type="match status" value="1"/>
</dbReference>
<proteinExistence type="inferred from homology"/>
<keyword evidence="8" id="KW-1185">Reference proteome</keyword>
<sequence>MVARSIPFIELYAGDHERTVEHLTTELGLSRVAEAAGRTSRAVLLQQGTLRLVVTSGDGTEDFLEAHGDGIADIALACSDVTGTRAAALAAGAADLGATGDAPVVSGFGAVRHTLVPESRAGGLPPGREWVPVADRQRPAARIRLLDHVAICVEGGSLERHVEFYAAFGLQRYSSEFVDVGDSSMDSVVVRSASGEVTFTLVAPGSTTGTGQLDAFLRRNDGPGVQHLALLVDDIVAAVTEAAARGVVFLQTPAPYYDALAARFPDIPEEIGRLRATNVLADRDEWGYLLQLFTTSPHPRNTLFYEFIQRHGARGFGSANIRALYEAVERDRPAVP</sequence>
<evidence type="ECO:0000256" key="1">
    <source>
        <dbReference type="ARBA" id="ARBA00001962"/>
    </source>
</evidence>
<evidence type="ECO:0000259" key="6">
    <source>
        <dbReference type="PROSITE" id="PS51819"/>
    </source>
</evidence>
<feature type="domain" description="VOC" evidence="6">
    <location>
        <begin position="5"/>
        <end position="136"/>
    </location>
</feature>
<dbReference type="Proteomes" id="UP001501470">
    <property type="component" value="Unassembled WGS sequence"/>
</dbReference>
<dbReference type="PANTHER" id="PTHR11959:SF1">
    <property type="entry name" value="4-HYDROXYPHENYLPYRUVATE DIOXYGENASE"/>
    <property type="match status" value="1"/>
</dbReference>
<evidence type="ECO:0000256" key="3">
    <source>
        <dbReference type="ARBA" id="ARBA00022723"/>
    </source>
</evidence>
<dbReference type="PROSITE" id="PS51819">
    <property type="entry name" value="VOC"/>
    <property type="match status" value="2"/>
</dbReference>